<feature type="repeat" description="ANK" evidence="3">
    <location>
        <begin position="77"/>
        <end position="109"/>
    </location>
</feature>
<dbReference type="Pfam" id="PF12796">
    <property type="entry name" value="Ank_2"/>
    <property type="match status" value="1"/>
</dbReference>
<dbReference type="PANTHER" id="PTHR24198:SF165">
    <property type="entry name" value="ANKYRIN REPEAT-CONTAINING PROTEIN-RELATED"/>
    <property type="match status" value="1"/>
</dbReference>
<keyword evidence="5" id="KW-1185">Reference proteome</keyword>
<keyword evidence="1" id="KW-0677">Repeat</keyword>
<dbReference type="AlphaFoldDB" id="A0AAN7SN94"/>
<evidence type="ECO:0000256" key="3">
    <source>
        <dbReference type="PROSITE-ProRule" id="PRU00023"/>
    </source>
</evidence>
<comment type="caution">
    <text evidence="4">The sequence shown here is derived from an EMBL/GenBank/DDBJ whole genome shotgun (WGS) entry which is preliminary data.</text>
</comment>
<evidence type="ECO:0000313" key="5">
    <source>
        <dbReference type="Proteomes" id="UP001353858"/>
    </source>
</evidence>
<dbReference type="PROSITE" id="PS50088">
    <property type="entry name" value="ANK_REPEAT"/>
    <property type="match status" value="3"/>
</dbReference>
<evidence type="ECO:0000313" key="4">
    <source>
        <dbReference type="EMBL" id="KAK4872730.1"/>
    </source>
</evidence>
<evidence type="ECO:0000256" key="2">
    <source>
        <dbReference type="ARBA" id="ARBA00023043"/>
    </source>
</evidence>
<dbReference type="Pfam" id="PF13637">
    <property type="entry name" value="Ank_4"/>
    <property type="match status" value="1"/>
</dbReference>
<accession>A0AAN7SN94</accession>
<feature type="repeat" description="ANK" evidence="3">
    <location>
        <begin position="208"/>
        <end position="234"/>
    </location>
</feature>
<keyword evidence="2 3" id="KW-0040">ANK repeat</keyword>
<evidence type="ECO:0008006" key="6">
    <source>
        <dbReference type="Google" id="ProtNLM"/>
    </source>
</evidence>
<name>A0AAN7SN94_9COLE</name>
<organism evidence="4 5">
    <name type="scientific">Aquatica leii</name>
    <dbReference type="NCBI Taxonomy" id="1421715"/>
    <lineage>
        <taxon>Eukaryota</taxon>
        <taxon>Metazoa</taxon>
        <taxon>Ecdysozoa</taxon>
        <taxon>Arthropoda</taxon>
        <taxon>Hexapoda</taxon>
        <taxon>Insecta</taxon>
        <taxon>Pterygota</taxon>
        <taxon>Neoptera</taxon>
        <taxon>Endopterygota</taxon>
        <taxon>Coleoptera</taxon>
        <taxon>Polyphaga</taxon>
        <taxon>Elateriformia</taxon>
        <taxon>Elateroidea</taxon>
        <taxon>Lampyridae</taxon>
        <taxon>Luciolinae</taxon>
        <taxon>Aquatica</taxon>
    </lineage>
</organism>
<dbReference type="Gene3D" id="1.25.40.20">
    <property type="entry name" value="Ankyrin repeat-containing domain"/>
    <property type="match status" value="3"/>
</dbReference>
<reference evidence="5" key="1">
    <citation type="submission" date="2023-01" db="EMBL/GenBank/DDBJ databases">
        <title>Key to firefly adult light organ development and bioluminescence: homeobox transcription factors regulate luciferase expression and transportation to peroxisome.</title>
        <authorList>
            <person name="Fu X."/>
        </authorList>
    </citation>
    <scope>NUCLEOTIDE SEQUENCE [LARGE SCALE GENOMIC DNA]</scope>
</reference>
<dbReference type="InterPro" id="IPR036770">
    <property type="entry name" value="Ankyrin_rpt-contain_sf"/>
</dbReference>
<sequence length="234" mass="25706">MDFDSQNFDLYNAASFGNFIRLQDILSLGECNINFQNEYSGGKTPLYIAASWGSKNHLAVIELLLKHGANINLTNNAGQTPLYVAASWGHFDVVNLLIKNNANLDTVNYGRRSALHIAACRKPHLSTWYSKNGLATIINAALRNMPNSLKKYAKYLPNLDDDYTDLCKAAIKSYVSDEAAKIAIFYSEFGVVAALVEAGANLDLVDANGETPLIKAAYNRHIPMVQFLIDNGGK</sequence>
<gene>
    <name evidence="4" type="ORF">RN001_014759</name>
</gene>
<dbReference type="InterPro" id="IPR002110">
    <property type="entry name" value="Ankyrin_rpt"/>
</dbReference>
<dbReference type="EMBL" id="JARPUR010000007">
    <property type="protein sequence ID" value="KAK4872730.1"/>
    <property type="molecule type" value="Genomic_DNA"/>
</dbReference>
<dbReference type="PRINTS" id="PR01415">
    <property type="entry name" value="ANKYRIN"/>
</dbReference>
<evidence type="ECO:0000256" key="1">
    <source>
        <dbReference type="ARBA" id="ARBA00022737"/>
    </source>
</evidence>
<dbReference type="SUPFAM" id="SSF48403">
    <property type="entry name" value="Ankyrin repeat"/>
    <property type="match status" value="1"/>
</dbReference>
<dbReference type="PROSITE" id="PS50297">
    <property type="entry name" value="ANK_REP_REGION"/>
    <property type="match status" value="3"/>
</dbReference>
<feature type="repeat" description="ANK" evidence="3">
    <location>
        <begin position="41"/>
        <end position="76"/>
    </location>
</feature>
<dbReference type="PANTHER" id="PTHR24198">
    <property type="entry name" value="ANKYRIN REPEAT AND PROTEIN KINASE DOMAIN-CONTAINING PROTEIN"/>
    <property type="match status" value="1"/>
</dbReference>
<dbReference type="SMART" id="SM00248">
    <property type="entry name" value="ANK"/>
    <property type="match status" value="5"/>
</dbReference>
<protein>
    <recommendedName>
        <fullName evidence="6">Ankyrin repeat protein</fullName>
    </recommendedName>
</protein>
<dbReference type="Proteomes" id="UP001353858">
    <property type="component" value="Unassembled WGS sequence"/>
</dbReference>
<proteinExistence type="predicted"/>